<proteinExistence type="predicted"/>
<evidence type="ECO:0000313" key="1">
    <source>
        <dbReference type="EMBL" id="QNM15096.1"/>
    </source>
</evidence>
<name>A0A7G9GWB4_9FUSO</name>
<reference evidence="1 2" key="1">
    <citation type="submission" date="2020-08" db="EMBL/GenBank/DDBJ databases">
        <authorList>
            <person name="Liu C."/>
            <person name="Sun Q."/>
        </authorList>
    </citation>
    <scope>NUCLEOTIDE SEQUENCE [LARGE SCALE GENOMIC DNA]</scope>
    <source>
        <strain evidence="1 2">NSJ-57</strain>
    </source>
</reference>
<dbReference type="EMBL" id="CP060637">
    <property type="protein sequence ID" value="QNM15096.1"/>
    <property type="molecule type" value="Genomic_DNA"/>
</dbReference>
<protein>
    <submittedName>
        <fullName evidence="1">Uncharacterized protein</fullName>
    </submittedName>
</protein>
<sequence length="58" mass="6773">MKLFFVLIFFLSIFTYGEPKEQNIVKVTINVGSYYFTSYVILSTSSNLNSFYIVKEEV</sequence>
<keyword evidence="2" id="KW-1185">Reference proteome</keyword>
<accession>A0A7G9GWB4</accession>
<evidence type="ECO:0000313" key="2">
    <source>
        <dbReference type="Proteomes" id="UP000515913"/>
    </source>
</evidence>
<dbReference type="Proteomes" id="UP000515913">
    <property type="component" value="Chromosome"/>
</dbReference>
<dbReference type="AlphaFoldDB" id="A0A7G9GWB4"/>
<dbReference type="KEGG" id="fho:H9Q81_09300"/>
<gene>
    <name evidence="1" type="ORF">H9Q81_09300</name>
</gene>
<organism evidence="1 2">
    <name type="scientific">Fusobacterium hominis</name>
    <dbReference type="NCBI Taxonomy" id="2764326"/>
    <lineage>
        <taxon>Bacteria</taxon>
        <taxon>Fusobacteriati</taxon>
        <taxon>Fusobacteriota</taxon>
        <taxon>Fusobacteriia</taxon>
        <taxon>Fusobacteriales</taxon>
        <taxon>Fusobacteriaceae</taxon>
        <taxon>Fusobacterium</taxon>
    </lineage>
</organism>
<dbReference type="RefSeq" id="WP_159458984.1">
    <property type="nucleotide sequence ID" value="NZ_CP060637.1"/>
</dbReference>